<keyword evidence="16" id="KW-0325">Glycoprotein</keyword>
<evidence type="ECO:0000256" key="4">
    <source>
        <dbReference type="ARBA" id="ARBA00011011"/>
    </source>
</evidence>
<dbReference type="Pfam" id="PF05060">
    <property type="entry name" value="MGAT2"/>
    <property type="match status" value="1"/>
</dbReference>
<dbReference type="EC" id="2.4.1.143" evidence="5"/>
<proteinExistence type="inferred from homology"/>
<evidence type="ECO:0000256" key="5">
    <source>
        <dbReference type="ARBA" id="ARBA00012613"/>
    </source>
</evidence>
<evidence type="ECO:0000256" key="6">
    <source>
        <dbReference type="ARBA" id="ARBA00014817"/>
    </source>
</evidence>
<feature type="disulfide bond" evidence="25">
    <location>
        <begin position="378"/>
        <end position="481"/>
    </location>
</feature>
<evidence type="ECO:0000256" key="17">
    <source>
        <dbReference type="ARBA" id="ARBA00023211"/>
    </source>
</evidence>
<evidence type="ECO:0000256" key="18">
    <source>
        <dbReference type="ARBA" id="ARBA00029663"/>
    </source>
</evidence>
<evidence type="ECO:0000256" key="12">
    <source>
        <dbReference type="ARBA" id="ARBA00022989"/>
    </source>
</evidence>
<dbReference type="GO" id="GO:0000139">
    <property type="term" value="C:Golgi membrane"/>
    <property type="evidence" value="ECO:0000318"/>
    <property type="project" value="GO_Central"/>
</dbReference>
<dbReference type="Gene3D" id="3.90.550.10">
    <property type="entry name" value="Spore Coat Polysaccharide Biosynthesis Protein SpsA, Chain A"/>
    <property type="match status" value="1"/>
</dbReference>
<evidence type="ECO:0000256" key="26">
    <source>
        <dbReference type="SAM" id="Phobius"/>
    </source>
</evidence>
<keyword evidence="8 27" id="KW-0808">Transferase</keyword>
<comment type="pathway">
    <text evidence="3">Protein modification; protein glycosylation.</text>
</comment>
<keyword evidence="11" id="KW-0735">Signal-anchor</keyword>
<keyword evidence="7 27" id="KW-0328">Glycosyltransferase</keyword>
<evidence type="ECO:0000256" key="2">
    <source>
        <dbReference type="ARBA" id="ARBA00004323"/>
    </source>
</evidence>
<feature type="binding site" evidence="23">
    <location>
        <position position="201"/>
    </location>
    <ligand>
        <name>substrate</name>
    </ligand>
</feature>
<comment type="catalytic activity">
    <reaction evidence="22">
        <text>an N(4)-{beta-D-GlcNAc-(1-&gt;2)-alpha-D-Man-(1-&gt;3)-[alpha-D-Man-(1-&gt;6)]-beta-D-Man-(1-&gt;4)-beta-D-GlcNAc-(1-&gt;4)-beta-D-GlcNAc}-L-asparaginyl-[protein] + UDP-N-acetyl-alpha-D-glucosamine = N(4)-{beta-D-GlcNAc-(1-&gt;2)-alpha-D-Man-(1-&gt;3)-[beta-D-GlcNAc-(1-&gt;2)-alpha-D-Man-(1-&gt;6)]-beta-D-Man-(1-&gt;4)-beta-D-GlcNAc-(1-&gt;4)-beta-D-GlcNAc}-L-asparaginyl-[protein] + UDP + H(+)</text>
        <dbReference type="Rhea" id="RHEA:12941"/>
        <dbReference type="Rhea" id="RHEA-COMP:13526"/>
        <dbReference type="Rhea" id="RHEA-COMP:14369"/>
        <dbReference type="ChEBI" id="CHEBI:15378"/>
        <dbReference type="ChEBI" id="CHEBI:57705"/>
        <dbReference type="ChEBI" id="CHEBI:58223"/>
        <dbReference type="ChEBI" id="CHEBI:60615"/>
        <dbReference type="ChEBI" id="CHEBI:60651"/>
        <dbReference type="EC" id="2.4.1.143"/>
    </reaction>
</comment>
<evidence type="ECO:0000256" key="20">
    <source>
        <dbReference type="ARBA" id="ARBA00032552"/>
    </source>
</evidence>
<comment type="cofactor">
    <cofactor evidence="1 24">
        <name>Mn(2+)</name>
        <dbReference type="ChEBI" id="CHEBI:29035"/>
    </cofactor>
</comment>
<comment type="similarity">
    <text evidence="4">Belongs to the glycosyltransferase 16 (GT16) protein family.</text>
</comment>
<evidence type="ECO:0000256" key="15">
    <source>
        <dbReference type="ARBA" id="ARBA00023157"/>
    </source>
</evidence>
<keyword evidence="12 26" id="KW-1133">Transmembrane helix</keyword>
<sequence length="493" mass="55525">MKYGRGLRPPSRSSGRGWRWWIFRVALPPTLMLVFLLQPLFYFLVHRGSQQGAASAQGDSARSAELLSWDARIQDLDERRGNRQVDAWSQGKSVQQLDSQVQPKVDKAEISSKFDHPSFAKPEVAVGWPPSNLLSIQMLEFNRQGRWIPAGQGPVNISRLAPDAIPIVLYVHNRPSYLRVVLDALSHVHGIEETVLIVSHDGYYPEVADIVGEITFTRVKQIFAPYSPHNFVDSFPNISPGDCPERPAAGEVQVGCVGDADQYGNYRAPRIVSLKHHWFWLMNHVWDEMVELRDFEGHIMFMEEDHVLAPKAYRTLQVLAKVKGERCPHCVAVNLGMPLHDGGNPGGNYFVADWMANMGYAFNRSTWQRMRDGARTFCTYSDYNWDETLKWSVMAHWAPVRLGLHAAGPPIMHMGKCGLHGQADGAGCAEIDDQVAAFLAQEADRPPPDESWGIREEGQDLNRIGFSGWGGWGDRRDHKLCMFFAKLPEGLRS</sequence>
<evidence type="ECO:0000256" key="19">
    <source>
        <dbReference type="ARBA" id="ARBA00031203"/>
    </source>
</evidence>
<dbReference type="GO" id="GO:0008455">
    <property type="term" value="F:alpha-1,6-mannosylglycoprotein 2-beta-N-acetylglucosaminyltransferase activity"/>
    <property type="evidence" value="ECO:0000318"/>
    <property type="project" value="GO_Central"/>
</dbReference>
<organism evidence="27 28">
    <name type="scientific">Klebsormidium nitens</name>
    <name type="common">Green alga</name>
    <name type="synonym">Ulothrix nitens</name>
    <dbReference type="NCBI Taxonomy" id="105231"/>
    <lineage>
        <taxon>Eukaryota</taxon>
        <taxon>Viridiplantae</taxon>
        <taxon>Streptophyta</taxon>
        <taxon>Klebsormidiophyceae</taxon>
        <taxon>Klebsormidiales</taxon>
        <taxon>Klebsormidiaceae</taxon>
        <taxon>Klebsormidium</taxon>
    </lineage>
</organism>
<dbReference type="SUPFAM" id="SSF53448">
    <property type="entry name" value="Nucleotide-diphospho-sugar transferases"/>
    <property type="match status" value="1"/>
</dbReference>
<evidence type="ECO:0000313" key="28">
    <source>
        <dbReference type="Proteomes" id="UP000054558"/>
    </source>
</evidence>
<dbReference type="OMA" id="FWSAEIN"/>
<feature type="transmembrane region" description="Helical" evidence="26">
    <location>
        <begin position="21"/>
        <end position="45"/>
    </location>
</feature>
<keyword evidence="9 26" id="KW-0812">Transmembrane</keyword>
<feature type="disulfide bond" evidence="25">
    <location>
        <begin position="327"/>
        <end position="330"/>
    </location>
</feature>
<evidence type="ECO:0000256" key="23">
    <source>
        <dbReference type="PIRSR" id="PIRSR607754-1"/>
    </source>
</evidence>
<name>A0A1Y1I1L0_KLENI</name>
<reference evidence="27 28" key="1">
    <citation type="journal article" date="2014" name="Nat. Commun.">
        <title>Klebsormidium flaccidum genome reveals primary factors for plant terrestrial adaptation.</title>
        <authorList>
            <person name="Hori K."/>
            <person name="Maruyama F."/>
            <person name="Fujisawa T."/>
            <person name="Togashi T."/>
            <person name="Yamamoto N."/>
            <person name="Seo M."/>
            <person name="Sato S."/>
            <person name="Yamada T."/>
            <person name="Mori H."/>
            <person name="Tajima N."/>
            <person name="Moriyama T."/>
            <person name="Ikeuchi M."/>
            <person name="Watanabe M."/>
            <person name="Wada H."/>
            <person name="Kobayashi K."/>
            <person name="Saito M."/>
            <person name="Masuda T."/>
            <person name="Sasaki-Sekimoto Y."/>
            <person name="Mashiguchi K."/>
            <person name="Awai K."/>
            <person name="Shimojima M."/>
            <person name="Masuda S."/>
            <person name="Iwai M."/>
            <person name="Nobusawa T."/>
            <person name="Narise T."/>
            <person name="Kondo S."/>
            <person name="Saito H."/>
            <person name="Sato R."/>
            <person name="Murakawa M."/>
            <person name="Ihara Y."/>
            <person name="Oshima-Yamada Y."/>
            <person name="Ohtaka K."/>
            <person name="Satoh M."/>
            <person name="Sonobe K."/>
            <person name="Ishii M."/>
            <person name="Ohtani R."/>
            <person name="Kanamori-Sato M."/>
            <person name="Honoki R."/>
            <person name="Miyazaki D."/>
            <person name="Mochizuki H."/>
            <person name="Umetsu J."/>
            <person name="Higashi K."/>
            <person name="Shibata D."/>
            <person name="Kamiya Y."/>
            <person name="Sato N."/>
            <person name="Nakamura Y."/>
            <person name="Tabata S."/>
            <person name="Ida S."/>
            <person name="Kurokawa K."/>
            <person name="Ohta H."/>
        </authorList>
    </citation>
    <scope>NUCLEOTIDE SEQUENCE [LARGE SCALE GENOMIC DNA]</scope>
    <source>
        <strain evidence="27 28">NIES-2285</strain>
    </source>
</reference>
<evidence type="ECO:0000256" key="8">
    <source>
        <dbReference type="ARBA" id="ARBA00022679"/>
    </source>
</evidence>
<evidence type="ECO:0000256" key="7">
    <source>
        <dbReference type="ARBA" id="ARBA00022676"/>
    </source>
</evidence>
<evidence type="ECO:0000256" key="9">
    <source>
        <dbReference type="ARBA" id="ARBA00022692"/>
    </source>
</evidence>
<dbReference type="STRING" id="105231.A0A1Y1I1L0"/>
<evidence type="ECO:0000256" key="13">
    <source>
        <dbReference type="ARBA" id="ARBA00023034"/>
    </source>
</evidence>
<keyword evidence="15 25" id="KW-1015">Disulfide bond</keyword>
<dbReference type="OrthoDB" id="6019616at2759"/>
<dbReference type="GO" id="GO:0046872">
    <property type="term" value="F:metal ion binding"/>
    <property type="evidence" value="ECO:0007669"/>
    <property type="project" value="UniProtKB-KW"/>
</dbReference>
<keyword evidence="17 24" id="KW-0464">Manganese</keyword>
<evidence type="ECO:0000256" key="22">
    <source>
        <dbReference type="ARBA" id="ARBA00093257"/>
    </source>
</evidence>
<evidence type="ECO:0000256" key="11">
    <source>
        <dbReference type="ARBA" id="ARBA00022968"/>
    </source>
</evidence>
<dbReference type="GO" id="GO:0006487">
    <property type="term" value="P:protein N-linked glycosylation"/>
    <property type="evidence" value="ECO:0000318"/>
    <property type="project" value="GO_Central"/>
</dbReference>
<keyword evidence="10 24" id="KW-0479">Metal-binding</keyword>
<dbReference type="GO" id="GO:0005795">
    <property type="term" value="C:Golgi stack"/>
    <property type="evidence" value="ECO:0007669"/>
    <property type="project" value="InterPro"/>
</dbReference>
<dbReference type="UniPathway" id="UPA00378"/>
<dbReference type="GO" id="GO:0009312">
    <property type="term" value="P:oligosaccharide biosynthetic process"/>
    <property type="evidence" value="ECO:0007669"/>
    <property type="project" value="InterPro"/>
</dbReference>
<comment type="subcellular location">
    <subcellularLocation>
        <location evidence="2">Golgi apparatus membrane</location>
        <topology evidence="2">Single-pass type II membrane protein</topology>
    </subcellularLocation>
</comment>
<feature type="binding site" evidence="24">
    <location>
        <position position="305"/>
    </location>
    <ligand>
        <name>Mn(2+)</name>
        <dbReference type="ChEBI" id="CHEBI:29035"/>
    </ligand>
</feature>
<evidence type="ECO:0000256" key="10">
    <source>
        <dbReference type="ARBA" id="ARBA00022723"/>
    </source>
</evidence>
<dbReference type="InterPro" id="IPR007754">
    <property type="entry name" value="GlcNAc_II"/>
</dbReference>
<dbReference type="PANTHER" id="PTHR12871">
    <property type="entry name" value="BETA-1,2-N-ACETYLGLUCOSAMINYLTRANSFERASE II"/>
    <property type="match status" value="1"/>
</dbReference>
<feature type="binding site" evidence="24">
    <location>
        <position position="413"/>
    </location>
    <ligand>
        <name>Mn(2+)</name>
        <dbReference type="ChEBI" id="CHEBI:29035"/>
    </ligand>
</feature>
<evidence type="ECO:0000256" key="21">
    <source>
        <dbReference type="ARBA" id="ARBA00032915"/>
    </source>
</evidence>
<evidence type="ECO:0000256" key="1">
    <source>
        <dbReference type="ARBA" id="ARBA00001936"/>
    </source>
</evidence>
<evidence type="ECO:0000256" key="14">
    <source>
        <dbReference type="ARBA" id="ARBA00023136"/>
    </source>
</evidence>
<dbReference type="PANTHER" id="PTHR12871:SF0">
    <property type="entry name" value="ALPHA-1,6-MANNOSYL-GLYCOPROTEIN 2-BETA-N-ACETYLGLUCOSAMINYLTRANSFERASE"/>
    <property type="match status" value="1"/>
</dbReference>
<dbReference type="Proteomes" id="UP000054558">
    <property type="component" value="Unassembled WGS sequence"/>
</dbReference>
<protein>
    <recommendedName>
        <fullName evidence="6">Alpha-1,6-mannosyl-glycoprotein 2-beta-N-acetylglucosaminyltransferase</fullName>
        <ecNumber evidence="5">2.4.1.143</ecNumber>
    </recommendedName>
    <alternativeName>
        <fullName evidence="21">Beta-1,2-N-acetylglucosaminyltransferase II</fullName>
    </alternativeName>
    <alternativeName>
        <fullName evidence="20">GlcNAc-T II</fullName>
    </alternativeName>
    <alternativeName>
        <fullName evidence="19">Mannoside acetylglucosaminyltransferase 2</fullName>
    </alternativeName>
    <alternativeName>
        <fullName evidence="18">N-glycosyl-oligosaccharide-glycoprotein N-acetylglucosaminyltransferase II</fullName>
    </alternativeName>
</protein>
<feature type="disulfide bond" evidence="25">
    <location>
        <begin position="243"/>
        <end position="256"/>
    </location>
</feature>
<evidence type="ECO:0000256" key="16">
    <source>
        <dbReference type="ARBA" id="ARBA00023180"/>
    </source>
</evidence>
<dbReference type="InterPro" id="IPR029044">
    <property type="entry name" value="Nucleotide-diphossugar_trans"/>
</dbReference>
<dbReference type="AlphaFoldDB" id="A0A1Y1I1L0"/>
<keyword evidence="28" id="KW-1185">Reference proteome</keyword>
<keyword evidence="13" id="KW-0333">Golgi apparatus</keyword>
<keyword evidence="14 26" id="KW-0472">Membrane</keyword>
<evidence type="ECO:0000313" key="27">
    <source>
        <dbReference type="EMBL" id="GAQ82647.1"/>
    </source>
</evidence>
<evidence type="ECO:0000256" key="24">
    <source>
        <dbReference type="PIRSR" id="PIRSR607754-2"/>
    </source>
</evidence>
<dbReference type="EMBL" id="DF237067">
    <property type="protein sequence ID" value="GAQ82647.1"/>
    <property type="molecule type" value="Genomic_DNA"/>
</dbReference>
<accession>A0A1Y1I1L0</accession>
<evidence type="ECO:0000256" key="25">
    <source>
        <dbReference type="PIRSR" id="PIRSR607754-3"/>
    </source>
</evidence>
<gene>
    <name evidence="27" type="ORF">KFL_001180260</name>
</gene>
<evidence type="ECO:0000256" key="3">
    <source>
        <dbReference type="ARBA" id="ARBA00004922"/>
    </source>
</evidence>